<dbReference type="InterPro" id="IPR051170">
    <property type="entry name" value="Neural/epithelial_adhesion"/>
</dbReference>
<keyword evidence="4" id="KW-0393">Immunoglobulin domain</keyword>
<dbReference type="Proteomes" id="UP000694941">
    <property type="component" value="Unplaced"/>
</dbReference>
<evidence type="ECO:0000313" key="7">
    <source>
        <dbReference type="Proteomes" id="UP000694941"/>
    </source>
</evidence>
<feature type="chain" id="PRO_5047393970" evidence="5">
    <location>
        <begin position="23"/>
        <end position="243"/>
    </location>
</feature>
<feature type="domain" description="Ig-like" evidence="6">
    <location>
        <begin position="26"/>
        <end position="127"/>
    </location>
</feature>
<dbReference type="RefSeq" id="XP_022251810.1">
    <property type="nucleotide sequence ID" value="XM_022396102.1"/>
</dbReference>
<feature type="domain" description="Ig-like" evidence="6">
    <location>
        <begin position="137"/>
        <end position="224"/>
    </location>
</feature>
<dbReference type="Pfam" id="PF07686">
    <property type="entry name" value="V-set"/>
    <property type="match status" value="1"/>
</dbReference>
<dbReference type="InterPro" id="IPR003599">
    <property type="entry name" value="Ig_sub"/>
</dbReference>
<dbReference type="InterPro" id="IPR003598">
    <property type="entry name" value="Ig_sub2"/>
</dbReference>
<evidence type="ECO:0000313" key="8">
    <source>
        <dbReference type="RefSeq" id="XP_022251810.1"/>
    </source>
</evidence>
<dbReference type="SUPFAM" id="SSF48726">
    <property type="entry name" value="Immunoglobulin"/>
    <property type="match status" value="2"/>
</dbReference>
<evidence type="ECO:0000259" key="6">
    <source>
        <dbReference type="PROSITE" id="PS50835"/>
    </source>
</evidence>
<dbReference type="GeneID" id="106467895"/>
<evidence type="ECO:0000256" key="3">
    <source>
        <dbReference type="ARBA" id="ARBA00023157"/>
    </source>
</evidence>
<protein>
    <submittedName>
        <fullName evidence="8">Lachesin-like</fullName>
    </submittedName>
</protein>
<evidence type="ECO:0000256" key="5">
    <source>
        <dbReference type="SAM" id="SignalP"/>
    </source>
</evidence>
<evidence type="ECO:0000256" key="1">
    <source>
        <dbReference type="ARBA" id="ARBA00022729"/>
    </source>
</evidence>
<dbReference type="InterPro" id="IPR036179">
    <property type="entry name" value="Ig-like_dom_sf"/>
</dbReference>
<dbReference type="SMART" id="SM00409">
    <property type="entry name" value="IG"/>
    <property type="match status" value="2"/>
</dbReference>
<proteinExistence type="predicted"/>
<keyword evidence="2" id="KW-0677">Repeat</keyword>
<organism evidence="7 8">
    <name type="scientific">Limulus polyphemus</name>
    <name type="common">Atlantic horseshoe crab</name>
    <dbReference type="NCBI Taxonomy" id="6850"/>
    <lineage>
        <taxon>Eukaryota</taxon>
        <taxon>Metazoa</taxon>
        <taxon>Ecdysozoa</taxon>
        <taxon>Arthropoda</taxon>
        <taxon>Chelicerata</taxon>
        <taxon>Merostomata</taxon>
        <taxon>Xiphosura</taxon>
        <taxon>Limulidae</taxon>
        <taxon>Limulus</taxon>
    </lineage>
</organism>
<keyword evidence="3" id="KW-1015">Disulfide bond</keyword>
<feature type="signal peptide" evidence="5">
    <location>
        <begin position="1"/>
        <end position="22"/>
    </location>
</feature>
<dbReference type="Pfam" id="PF13927">
    <property type="entry name" value="Ig_3"/>
    <property type="match status" value="1"/>
</dbReference>
<name>A0ABM1T7F4_LIMPO</name>
<dbReference type="SMART" id="SM00406">
    <property type="entry name" value="IGv"/>
    <property type="match status" value="2"/>
</dbReference>
<dbReference type="SMART" id="SM00408">
    <property type="entry name" value="IGc2"/>
    <property type="match status" value="2"/>
</dbReference>
<dbReference type="PANTHER" id="PTHR12231">
    <property type="entry name" value="CTX-RELATED TYPE I TRANSMEMBRANE PROTEIN"/>
    <property type="match status" value="1"/>
</dbReference>
<keyword evidence="1 5" id="KW-0732">Signal</keyword>
<evidence type="ECO:0000256" key="4">
    <source>
        <dbReference type="ARBA" id="ARBA00023319"/>
    </source>
</evidence>
<dbReference type="PANTHER" id="PTHR12231:SF220">
    <property type="entry name" value="LACHESIN"/>
    <property type="match status" value="1"/>
</dbReference>
<sequence length="243" mass="27029">MSLMTEQVFLIVRALLCYSVYAQQNPTISFITKEVVANIGDNVHLECSVEYASQYPVLWAKINYNNPFNNLFISSDSSKILPDPRYSVVQNTDGTTNTYTLQITKIQEIDAGLYQCQVIIGTSNKIKADVLVYVRIPPIISDNSTRSSITSTGATVSLNCYASGYPDPQISWRRENNDLLPSGVAVYRGNVLTIHNITKDDRGTYYCVADNGVGRGARRNIGVEVECTNLYLIALSSLDRFEI</sequence>
<dbReference type="InterPro" id="IPR013106">
    <property type="entry name" value="Ig_V-set"/>
</dbReference>
<dbReference type="Gene3D" id="2.60.40.10">
    <property type="entry name" value="Immunoglobulins"/>
    <property type="match status" value="2"/>
</dbReference>
<keyword evidence="7" id="KW-1185">Reference proteome</keyword>
<dbReference type="InterPro" id="IPR013783">
    <property type="entry name" value="Ig-like_fold"/>
</dbReference>
<accession>A0ABM1T7F4</accession>
<dbReference type="InterPro" id="IPR007110">
    <property type="entry name" value="Ig-like_dom"/>
</dbReference>
<gene>
    <name evidence="8" type="primary">LOC106467895</name>
</gene>
<evidence type="ECO:0000256" key="2">
    <source>
        <dbReference type="ARBA" id="ARBA00022737"/>
    </source>
</evidence>
<reference evidence="8" key="1">
    <citation type="submission" date="2025-08" db="UniProtKB">
        <authorList>
            <consortium name="RefSeq"/>
        </authorList>
    </citation>
    <scope>IDENTIFICATION</scope>
    <source>
        <tissue evidence="8">Muscle</tissue>
    </source>
</reference>
<dbReference type="PROSITE" id="PS50835">
    <property type="entry name" value="IG_LIKE"/>
    <property type="match status" value="2"/>
</dbReference>